<feature type="signal peptide" evidence="2">
    <location>
        <begin position="1"/>
        <end position="28"/>
    </location>
</feature>
<protein>
    <submittedName>
        <fullName evidence="3">Uncharacterized protein</fullName>
    </submittedName>
</protein>
<accession>A0AB73T213</accession>
<feature type="region of interest" description="Disordered" evidence="1">
    <location>
        <begin position="31"/>
        <end position="56"/>
    </location>
</feature>
<dbReference type="Proteomes" id="UP000245412">
    <property type="component" value="Unassembled WGS sequence"/>
</dbReference>
<comment type="caution">
    <text evidence="3">The sequence shown here is derived from an EMBL/GenBank/DDBJ whole genome shotgun (WGS) entry which is preliminary data.</text>
</comment>
<organism evidence="3 4">
    <name type="scientific">Murimonas intestini</name>
    <dbReference type="NCBI Taxonomy" id="1337051"/>
    <lineage>
        <taxon>Bacteria</taxon>
        <taxon>Bacillati</taxon>
        <taxon>Bacillota</taxon>
        <taxon>Clostridia</taxon>
        <taxon>Lachnospirales</taxon>
        <taxon>Lachnospiraceae</taxon>
        <taxon>Murimonas</taxon>
    </lineage>
</organism>
<dbReference type="RefSeq" id="WP_109747201.1">
    <property type="nucleotide sequence ID" value="NZ_JANKBI010000010.1"/>
</dbReference>
<keyword evidence="2" id="KW-0732">Signal</keyword>
<keyword evidence="4" id="KW-1185">Reference proteome</keyword>
<evidence type="ECO:0000256" key="1">
    <source>
        <dbReference type="SAM" id="MobiDB-lite"/>
    </source>
</evidence>
<sequence length="294" mass="32342">MKKKSLWAVTAALAAGILSLGTDVSLQAAEPETVVETEAEETKGSETEGSKIQENEKQDKNGEYFGVWRYIWYDNTDYALSNDLMFMPDGTIFLADVPEAIQVGTYELSGGKFTMENLPEEVAAQANSITGEFTPLVKSDAATYKLKSEDADLYFQNEEEDNKLVMTVDATDETDPLAPKSIQAATAFLKLKNQDLFLNKLLQDTAWDIDGKVLVISSDGTLNLDDGAQTGKFTVSSNEIKFAWDKGAAVTYMPEEITEYSIILSNLEDDSQIITLTRNADISMPEADTEAETE</sequence>
<reference evidence="3 4" key="1">
    <citation type="submission" date="2018-05" db="EMBL/GenBank/DDBJ databases">
        <authorList>
            <person name="Goeker M."/>
            <person name="Huntemann M."/>
            <person name="Clum A."/>
            <person name="Pillay M."/>
            <person name="Palaniappan K."/>
            <person name="Varghese N."/>
            <person name="Mikhailova N."/>
            <person name="Stamatis D."/>
            <person name="Reddy T."/>
            <person name="Daum C."/>
            <person name="Shapiro N."/>
            <person name="Ivanova N."/>
            <person name="Kyrpides N."/>
            <person name="Woyke T."/>
        </authorList>
    </citation>
    <scope>NUCLEOTIDE SEQUENCE [LARGE SCALE GENOMIC DNA]</scope>
    <source>
        <strain evidence="3 4">DSM 26524</strain>
    </source>
</reference>
<evidence type="ECO:0000256" key="2">
    <source>
        <dbReference type="SAM" id="SignalP"/>
    </source>
</evidence>
<gene>
    <name evidence="3" type="ORF">C7383_10948</name>
</gene>
<name>A0AB73T213_9FIRM</name>
<feature type="compositionally biased region" description="Basic and acidic residues" evidence="1">
    <location>
        <begin position="40"/>
        <end position="56"/>
    </location>
</feature>
<dbReference type="AlphaFoldDB" id="A0AB73T213"/>
<feature type="chain" id="PRO_5044499875" evidence="2">
    <location>
        <begin position="29"/>
        <end position="294"/>
    </location>
</feature>
<dbReference type="EMBL" id="QGGY01000009">
    <property type="protein sequence ID" value="PWJ74312.1"/>
    <property type="molecule type" value="Genomic_DNA"/>
</dbReference>
<evidence type="ECO:0000313" key="4">
    <source>
        <dbReference type="Proteomes" id="UP000245412"/>
    </source>
</evidence>
<evidence type="ECO:0000313" key="3">
    <source>
        <dbReference type="EMBL" id="PWJ74312.1"/>
    </source>
</evidence>
<proteinExistence type="predicted"/>